<keyword evidence="1" id="KW-0812">Transmembrane</keyword>
<keyword evidence="1" id="KW-0472">Membrane</keyword>
<evidence type="ECO:0000313" key="2">
    <source>
        <dbReference type="EMBL" id="CAE0834655.1"/>
    </source>
</evidence>
<accession>A0A7S4GEP5</accession>
<dbReference type="AlphaFoldDB" id="A0A7S4GEP5"/>
<feature type="transmembrane region" description="Helical" evidence="1">
    <location>
        <begin position="40"/>
        <end position="63"/>
    </location>
</feature>
<dbReference type="EMBL" id="HBJA01133762">
    <property type="protein sequence ID" value="CAE0834655.1"/>
    <property type="molecule type" value="Transcribed_RNA"/>
</dbReference>
<protein>
    <submittedName>
        <fullName evidence="2">Uncharacterized protein</fullName>
    </submittedName>
</protein>
<evidence type="ECO:0000256" key="1">
    <source>
        <dbReference type="SAM" id="Phobius"/>
    </source>
</evidence>
<organism evidence="2">
    <name type="scientific">Eutreptiella gymnastica</name>
    <dbReference type="NCBI Taxonomy" id="73025"/>
    <lineage>
        <taxon>Eukaryota</taxon>
        <taxon>Discoba</taxon>
        <taxon>Euglenozoa</taxon>
        <taxon>Euglenida</taxon>
        <taxon>Spirocuta</taxon>
        <taxon>Euglenophyceae</taxon>
        <taxon>Eutreptiales</taxon>
        <taxon>Eutreptiaceae</taxon>
        <taxon>Eutreptiella</taxon>
    </lineage>
</organism>
<name>A0A7S4GEP5_9EUGL</name>
<proteinExistence type="predicted"/>
<gene>
    <name evidence="2" type="ORF">EGYM00163_LOCUS45959</name>
</gene>
<sequence length="123" mass="13009">MKDGAHNLPHATGTSICVAEPHHPFGLASSTLSKQHRGGAVSVIFGATELSILFFSWAGYAAFLQKMPLLPLLHPQPLPPPQPLLQALPLLQLQLLHSVSALRSNGVPGLKSSYFIVGCGIQG</sequence>
<keyword evidence="1" id="KW-1133">Transmembrane helix</keyword>
<reference evidence="2" key="1">
    <citation type="submission" date="2021-01" db="EMBL/GenBank/DDBJ databases">
        <authorList>
            <person name="Corre E."/>
            <person name="Pelletier E."/>
            <person name="Niang G."/>
            <person name="Scheremetjew M."/>
            <person name="Finn R."/>
            <person name="Kale V."/>
            <person name="Holt S."/>
            <person name="Cochrane G."/>
            <person name="Meng A."/>
            <person name="Brown T."/>
            <person name="Cohen L."/>
        </authorList>
    </citation>
    <scope>NUCLEOTIDE SEQUENCE</scope>
    <source>
        <strain evidence="2">CCMP1594</strain>
    </source>
</reference>